<dbReference type="InterPro" id="IPR037319">
    <property type="entry name" value="Rrp40_S1"/>
</dbReference>
<proteinExistence type="evidence at transcript level"/>
<dbReference type="Pfam" id="PF18311">
    <property type="entry name" value="Rrp40_N"/>
    <property type="match status" value="1"/>
</dbReference>
<dbReference type="SUPFAM" id="SSF110324">
    <property type="entry name" value="Ribosomal L27 protein-like"/>
    <property type="match status" value="1"/>
</dbReference>
<evidence type="ECO:0000256" key="5">
    <source>
        <dbReference type="ARBA" id="ARBA00022552"/>
    </source>
</evidence>
<dbReference type="GO" id="GO:0071035">
    <property type="term" value="P:nuclear polyadenylation-dependent rRNA catabolic process"/>
    <property type="evidence" value="ECO:0007669"/>
    <property type="project" value="TreeGrafter"/>
</dbReference>
<keyword evidence="6" id="KW-0271">Exosome</keyword>
<evidence type="ECO:0000256" key="2">
    <source>
        <dbReference type="ARBA" id="ARBA00004604"/>
    </source>
</evidence>
<evidence type="ECO:0000256" key="7">
    <source>
        <dbReference type="ARBA" id="ARBA00022884"/>
    </source>
</evidence>
<dbReference type="Gene3D" id="3.30.1370.10">
    <property type="entry name" value="K Homology domain, type 1"/>
    <property type="match status" value="1"/>
</dbReference>
<dbReference type="InterPro" id="IPR036612">
    <property type="entry name" value="KH_dom_type_1_sf"/>
</dbReference>
<dbReference type="GO" id="GO:0071051">
    <property type="term" value="P:poly(A)-dependent snoRNA 3'-end processing"/>
    <property type="evidence" value="ECO:0007669"/>
    <property type="project" value="TreeGrafter"/>
</dbReference>
<evidence type="ECO:0000256" key="3">
    <source>
        <dbReference type="ARBA" id="ARBA00007841"/>
    </source>
</evidence>
<dbReference type="GO" id="GO:0005730">
    <property type="term" value="C:nucleolus"/>
    <property type="evidence" value="ECO:0007669"/>
    <property type="project" value="UniProtKB-SubCell"/>
</dbReference>
<dbReference type="Gene3D" id="2.40.50.100">
    <property type="match status" value="1"/>
</dbReference>
<dbReference type="GO" id="GO:0010468">
    <property type="term" value="P:regulation of gene expression"/>
    <property type="evidence" value="ECO:0007669"/>
    <property type="project" value="UniProtKB-ARBA"/>
</dbReference>
<dbReference type="EMBL" id="GADI01002125">
    <property type="protein sequence ID" value="JAA71683.1"/>
    <property type="molecule type" value="mRNA"/>
</dbReference>
<dbReference type="GO" id="GO:0071034">
    <property type="term" value="P:CUT catabolic process"/>
    <property type="evidence" value="ECO:0007669"/>
    <property type="project" value="TreeGrafter"/>
</dbReference>
<dbReference type="CDD" id="cd22526">
    <property type="entry name" value="KH-I_Rrp40"/>
    <property type="match status" value="1"/>
</dbReference>
<evidence type="ECO:0000256" key="1">
    <source>
        <dbReference type="ARBA" id="ARBA00004496"/>
    </source>
</evidence>
<dbReference type="SUPFAM" id="SSF54791">
    <property type="entry name" value="Eukaryotic type KH-domain (KH-domain type I)"/>
    <property type="match status" value="1"/>
</dbReference>
<dbReference type="FunFam" id="2.40.50.140:FF:000112">
    <property type="entry name" value="Exosome complex component RRP40"/>
    <property type="match status" value="1"/>
</dbReference>
<dbReference type="InterPro" id="IPR012340">
    <property type="entry name" value="NA-bd_OB-fold"/>
</dbReference>
<feature type="domain" description="Exosome complex exonuclease Rrp40 N-terminal" evidence="11">
    <location>
        <begin position="25"/>
        <end position="60"/>
    </location>
</feature>
<sequence>MAPNTLVLPGDTVDISASDKKKYVLGPGLRKDGERIIATRAGILKQRSPGTYWVEGRQKRYVPARGDCVIGIVTAKSAENIRVNIGSSEQGSLSMFAFEGATKRNRPDVQVGDLVMAQVLTANRDMEPELVCVNSYGKKGILGVLRSPTAFWMRLPIDLVNRVLCKDCPLLGSLGRRIPFEISLGQNGRVWVNANTLKNTLAVCNAIASAENLTAQEIKDRCAQLWS</sequence>
<dbReference type="SUPFAM" id="SSF50249">
    <property type="entry name" value="Nucleic acid-binding proteins"/>
    <property type="match status" value="1"/>
</dbReference>
<keyword evidence="7" id="KW-0694">RNA-binding</keyword>
<dbReference type="GO" id="GO:0000467">
    <property type="term" value="P:exonucleolytic trimming to generate mature 3'-end of 5.8S rRNA from tricistronic rRNA transcript (SSU-rRNA, 5.8S rRNA, LSU-rRNA)"/>
    <property type="evidence" value="ECO:0007669"/>
    <property type="project" value="TreeGrafter"/>
</dbReference>
<name>A0A0K8RLC5_IXORI</name>
<dbReference type="InterPro" id="IPR049469">
    <property type="entry name" value="RRP40_KH-I"/>
</dbReference>
<dbReference type="InterPro" id="IPR026699">
    <property type="entry name" value="Exosome_RNA_bind1/RRP40/RRP4"/>
</dbReference>
<dbReference type="GO" id="GO:0000177">
    <property type="term" value="C:cytoplasmic exosome (RNase complex)"/>
    <property type="evidence" value="ECO:0007669"/>
    <property type="project" value="TreeGrafter"/>
</dbReference>
<evidence type="ECO:0000256" key="8">
    <source>
        <dbReference type="ARBA" id="ARBA00023242"/>
    </source>
</evidence>
<evidence type="ECO:0000256" key="6">
    <source>
        <dbReference type="ARBA" id="ARBA00022835"/>
    </source>
</evidence>
<dbReference type="InterPro" id="IPR004088">
    <property type="entry name" value="KH_dom_type_1"/>
</dbReference>
<dbReference type="GO" id="GO:0003723">
    <property type="term" value="F:RNA binding"/>
    <property type="evidence" value="ECO:0007669"/>
    <property type="project" value="UniProtKB-KW"/>
</dbReference>
<keyword evidence="5" id="KW-0698">rRNA processing</keyword>
<dbReference type="Gene3D" id="2.40.50.140">
    <property type="entry name" value="Nucleic acid-binding proteins"/>
    <property type="match status" value="1"/>
</dbReference>
<dbReference type="CDD" id="cd05790">
    <property type="entry name" value="S1_Rrp40"/>
    <property type="match status" value="1"/>
</dbReference>
<dbReference type="GO" id="GO:0071038">
    <property type="term" value="P:TRAMP-dependent tRNA surveillance pathway"/>
    <property type="evidence" value="ECO:0007669"/>
    <property type="project" value="TreeGrafter"/>
</dbReference>
<comment type="subcellular location">
    <subcellularLocation>
        <location evidence="1">Cytoplasm</location>
    </subcellularLocation>
    <subcellularLocation>
        <location evidence="2">Nucleus</location>
        <location evidence="2">Nucleolus</location>
    </subcellularLocation>
</comment>
<evidence type="ECO:0000256" key="9">
    <source>
        <dbReference type="ARBA" id="ARBA00030615"/>
    </source>
</evidence>
<dbReference type="GO" id="GO:0034475">
    <property type="term" value="P:U4 snRNA 3'-end processing"/>
    <property type="evidence" value="ECO:0007669"/>
    <property type="project" value="TreeGrafter"/>
</dbReference>
<reference evidence="12" key="1">
    <citation type="submission" date="2012-12" db="EMBL/GenBank/DDBJ databases">
        <title>Identification and characterization of a phenylalanine ammonia-lyase gene family in Isatis indigotica Fort.</title>
        <authorList>
            <person name="Liu Q."/>
            <person name="Chen J."/>
            <person name="Zhou X."/>
            <person name="Di P."/>
            <person name="Xiao Y."/>
            <person name="Xuan H."/>
            <person name="Zhang L."/>
            <person name="Chen W."/>
        </authorList>
    </citation>
    <scope>NUCLEOTIDE SEQUENCE</scope>
    <source>
        <tissue evidence="12">Salivary gland</tissue>
    </source>
</reference>
<accession>A0A0K8RLC5</accession>
<keyword evidence="8" id="KW-0539">Nucleus</keyword>
<keyword evidence="4" id="KW-0963">Cytoplasm</keyword>
<evidence type="ECO:0000259" key="10">
    <source>
        <dbReference type="Pfam" id="PF15985"/>
    </source>
</evidence>
<evidence type="ECO:0000313" key="12">
    <source>
        <dbReference type="EMBL" id="JAA71683.1"/>
    </source>
</evidence>
<dbReference type="PANTHER" id="PTHR21321">
    <property type="entry name" value="PNAS-3 RELATED"/>
    <property type="match status" value="1"/>
</dbReference>
<organism evidence="12">
    <name type="scientific">Ixodes ricinus</name>
    <name type="common">Common tick</name>
    <name type="synonym">Acarus ricinus</name>
    <dbReference type="NCBI Taxonomy" id="34613"/>
    <lineage>
        <taxon>Eukaryota</taxon>
        <taxon>Metazoa</taxon>
        <taxon>Ecdysozoa</taxon>
        <taxon>Arthropoda</taxon>
        <taxon>Chelicerata</taxon>
        <taxon>Arachnida</taxon>
        <taxon>Acari</taxon>
        <taxon>Parasitiformes</taxon>
        <taxon>Ixodida</taxon>
        <taxon>Ixodoidea</taxon>
        <taxon>Ixodidae</taxon>
        <taxon>Ixodinae</taxon>
        <taxon>Ixodes</taxon>
    </lineage>
</organism>
<dbReference type="Pfam" id="PF15985">
    <property type="entry name" value="KH_6"/>
    <property type="match status" value="1"/>
</dbReference>
<dbReference type="Pfam" id="PF21262">
    <property type="entry name" value="RRP40_S1"/>
    <property type="match status" value="1"/>
</dbReference>
<dbReference type="AlphaFoldDB" id="A0A0K8RLC5"/>
<dbReference type="InterPro" id="IPR041054">
    <property type="entry name" value="Rrp40_N_euk"/>
</dbReference>
<evidence type="ECO:0000256" key="4">
    <source>
        <dbReference type="ARBA" id="ARBA00022490"/>
    </source>
</evidence>
<protein>
    <recommendedName>
        <fullName evidence="9">Ribosomal RNA-processing protein 40</fullName>
    </recommendedName>
</protein>
<evidence type="ECO:0000259" key="11">
    <source>
        <dbReference type="Pfam" id="PF18311"/>
    </source>
</evidence>
<feature type="domain" description="K Homology" evidence="10">
    <location>
        <begin position="153"/>
        <end position="196"/>
    </location>
</feature>
<dbReference type="PANTHER" id="PTHR21321:SF1">
    <property type="entry name" value="EXOSOME COMPLEX COMPONENT RRP40"/>
    <property type="match status" value="1"/>
</dbReference>
<comment type="similarity">
    <text evidence="3">Belongs to the RRP40 family.</text>
</comment>
<dbReference type="GO" id="GO:0000176">
    <property type="term" value="C:nuclear exosome (RNase complex)"/>
    <property type="evidence" value="ECO:0007669"/>
    <property type="project" value="TreeGrafter"/>
</dbReference>